<evidence type="ECO:0000256" key="13">
    <source>
        <dbReference type="ARBA" id="ARBA00048798"/>
    </source>
</evidence>
<sequence length="378" mass="41178">MQVSALEQAAALPLPTADEVANRWDIHPNPNPASPEHREDVFNRLSFGVDFTDHMAHAVYETGKGWHSKTIEPYGPLTLDPASAVLHYGQEIFEGLKAYRHDDGSIWTFRPSYNAHRLNASAHRLAIPELPVEDFLASIVGLVRTDAEWVPSAPGSSLYLRPFTIATEPFLGVRSARRFDYLCIASPSGPYFVNGFQPISIWVSPDYHRAGPGGTGAAKCGGNYASSLVPKLEAHDEGFDEVCFLDAVNNENIDELGGMNVFVVYEDGSVSTPALTGNILEGGTRGAILRLLRDRAVTVREETIRLEDLISDIESGRVAEVFACGTAAVVTPIGRIAGPGFDVRVDGTTVTKSIYDQVTAIQLGHEPDPYHWTYKLSA</sequence>
<dbReference type="Gene3D" id="3.20.10.10">
    <property type="entry name" value="D-amino Acid Aminotransferase, subunit A, domain 2"/>
    <property type="match status" value="1"/>
</dbReference>
<keyword evidence="10" id="KW-0663">Pyridoxal phosphate</keyword>
<keyword evidence="8" id="KW-0028">Amino-acid biosynthesis</keyword>
<organism evidence="15 16">
    <name type="scientific">Flaviflexus equikiangi</name>
    <dbReference type="NCBI Taxonomy" id="2758573"/>
    <lineage>
        <taxon>Bacteria</taxon>
        <taxon>Bacillati</taxon>
        <taxon>Actinomycetota</taxon>
        <taxon>Actinomycetes</taxon>
        <taxon>Actinomycetales</taxon>
        <taxon>Actinomycetaceae</taxon>
        <taxon>Flaviflexus</taxon>
    </lineage>
</organism>
<keyword evidence="11" id="KW-0100">Branched-chain amino acid biosynthesis</keyword>
<dbReference type="InterPro" id="IPR005786">
    <property type="entry name" value="B_amino_transII"/>
</dbReference>
<evidence type="ECO:0000256" key="14">
    <source>
        <dbReference type="ARBA" id="ARBA00049229"/>
    </source>
</evidence>
<dbReference type="Pfam" id="PF01063">
    <property type="entry name" value="Aminotran_4"/>
    <property type="match status" value="1"/>
</dbReference>
<protein>
    <recommendedName>
        <fullName evidence="6">branched-chain-amino-acid transaminase</fullName>
        <ecNumber evidence="6">2.6.1.42</ecNumber>
    </recommendedName>
</protein>
<comment type="catalytic activity">
    <reaction evidence="13">
        <text>L-isoleucine + 2-oxoglutarate = (S)-3-methyl-2-oxopentanoate + L-glutamate</text>
        <dbReference type="Rhea" id="RHEA:24801"/>
        <dbReference type="ChEBI" id="CHEBI:16810"/>
        <dbReference type="ChEBI" id="CHEBI:29985"/>
        <dbReference type="ChEBI" id="CHEBI:35146"/>
        <dbReference type="ChEBI" id="CHEBI:58045"/>
        <dbReference type="EC" id="2.6.1.42"/>
    </reaction>
</comment>
<evidence type="ECO:0000256" key="10">
    <source>
        <dbReference type="ARBA" id="ARBA00022898"/>
    </source>
</evidence>
<comment type="catalytic activity">
    <reaction evidence="14">
        <text>L-leucine + 2-oxoglutarate = 4-methyl-2-oxopentanoate + L-glutamate</text>
        <dbReference type="Rhea" id="RHEA:18321"/>
        <dbReference type="ChEBI" id="CHEBI:16810"/>
        <dbReference type="ChEBI" id="CHEBI:17865"/>
        <dbReference type="ChEBI" id="CHEBI:29985"/>
        <dbReference type="ChEBI" id="CHEBI:57427"/>
        <dbReference type="EC" id="2.6.1.42"/>
    </reaction>
</comment>
<dbReference type="InterPro" id="IPR036038">
    <property type="entry name" value="Aminotransferase-like"/>
</dbReference>
<dbReference type="PANTHER" id="PTHR11825:SF44">
    <property type="entry name" value="BRANCHED-CHAIN-AMINO-ACID AMINOTRANSFERASE"/>
    <property type="match status" value="1"/>
</dbReference>
<keyword evidence="7 15" id="KW-0032">Aminotransferase</keyword>
<evidence type="ECO:0000256" key="7">
    <source>
        <dbReference type="ARBA" id="ARBA00022576"/>
    </source>
</evidence>
<evidence type="ECO:0000256" key="12">
    <source>
        <dbReference type="ARBA" id="ARBA00048212"/>
    </source>
</evidence>
<comment type="caution">
    <text evidence="15">The sequence shown here is derived from an EMBL/GenBank/DDBJ whole genome shotgun (WGS) entry which is preliminary data.</text>
</comment>
<comment type="similarity">
    <text evidence="5">Belongs to the class-IV pyridoxal-phosphate-dependent aminotransferase family.</text>
</comment>
<proteinExistence type="inferred from homology"/>
<evidence type="ECO:0000256" key="11">
    <source>
        <dbReference type="ARBA" id="ARBA00023304"/>
    </source>
</evidence>
<comment type="pathway">
    <text evidence="2">Amino-acid biosynthesis; L-isoleucine biosynthesis; L-isoleucine from 2-oxobutanoate: step 4/4.</text>
</comment>
<dbReference type="InterPro" id="IPR043131">
    <property type="entry name" value="BCAT-like_N"/>
</dbReference>
<evidence type="ECO:0000256" key="9">
    <source>
        <dbReference type="ARBA" id="ARBA00022679"/>
    </source>
</evidence>
<gene>
    <name evidence="15" type="ORF">JVW63_05210</name>
</gene>
<dbReference type="NCBIfam" id="TIGR01123">
    <property type="entry name" value="ilvE_II"/>
    <property type="match status" value="1"/>
</dbReference>
<comment type="catalytic activity">
    <reaction evidence="12">
        <text>L-valine + 2-oxoglutarate = 3-methyl-2-oxobutanoate + L-glutamate</text>
        <dbReference type="Rhea" id="RHEA:24813"/>
        <dbReference type="ChEBI" id="CHEBI:11851"/>
        <dbReference type="ChEBI" id="CHEBI:16810"/>
        <dbReference type="ChEBI" id="CHEBI:29985"/>
        <dbReference type="ChEBI" id="CHEBI:57762"/>
        <dbReference type="EC" id="2.6.1.42"/>
    </reaction>
</comment>
<evidence type="ECO:0000313" key="15">
    <source>
        <dbReference type="EMBL" id="MBM9433096.1"/>
    </source>
</evidence>
<evidence type="ECO:0000256" key="2">
    <source>
        <dbReference type="ARBA" id="ARBA00004824"/>
    </source>
</evidence>
<evidence type="ECO:0000256" key="4">
    <source>
        <dbReference type="ARBA" id="ARBA00005072"/>
    </source>
</evidence>
<comment type="cofactor">
    <cofactor evidence="1">
        <name>pyridoxal 5'-phosphate</name>
        <dbReference type="ChEBI" id="CHEBI:597326"/>
    </cofactor>
</comment>
<dbReference type="RefSeq" id="WP_182170608.1">
    <property type="nucleotide sequence ID" value="NZ_CP059676.1"/>
</dbReference>
<dbReference type="NCBIfam" id="NF009897">
    <property type="entry name" value="PRK13357.1"/>
    <property type="match status" value="1"/>
</dbReference>
<dbReference type="GO" id="GO:0004084">
    <property type="term" value="F:branched-chain-amino-acid transaminase activity"/>
    <property type="evidence" value="ECO:0007669"/>
    <property type="project" value="UniProtKB-EC"/>
</dbReference>
<dbReference type="InterPro" id="IPR033939">
    <property type="entry name" value="BCAT_family"/>
</dbReference>
<evidence type="ECO:0000256" key="6">
    <source>
        <dbReference type="ARBA" id="ARBA00013053"/>
    </source>
</evidence>
<dbReference type="SUPFAM" id="SSF56752">
    <property type="entry name" value="D-aminoacid aminotransferase-like PLP-dependent enzymes"/>
    <property type="match status" value="1"/>
</dbReference>
<dbReference type="Gene3D" id="3.30.470.10">
    <property type="match status" value="1"/>
</dbReference>
<reference evidence="16" key="1">
    <citation type="submission" date="2021-02" db="EMBL/GenBank/DDBJ databases">
        <title>Leucobacter sp. CX169.</title>
        <authorList>
            <person name="Cheng Y."/>
        </authorList>
    </citation>
    <scope>NUCLEOTIDE SEQUENCE [LARGE SCALE GENOMIC DNA]</scope>
    <source>
        <strain evidence="16">JY899</strain>
    </source>
</reference>
<evidence type="ECO:0000256" key="1">
    <source>
        <dbReference type="ARBA" id="ARBA00001933"/>
    </source>
</evidence>
<comment type="pathway">
    <text evidence="3">Amino-acid biosynthesis; L-valine biosynthesis; L-valine from pyruvate: step 4/4.</text>
</comment>
<dbReference type="EMBL" id="JAFFJS010000002">
    <property type="protein sequence ID" value="MBM9433096.1"/>
    <property type="molecule type" value="Genomic_DNA"/>
</dbReference>
<dbReference type="CDD" id="cd01557">
    <property type="entry name" value="BCAT_beta_family"/>
    <property type="match status" value="1"/>
</dbReference>
<dbReference type="PANTHER" id="PTHR11825">
    <property type="entry name" value="SUBGROUP IIII AMINOTRANSFERASE"/>
    <property type="match status" value="1"/>
</dbReference>
<dbReference type="EC" id="2.6.1.42" evidence="6"/>
<evidence type="ECO:0000256" key="5">
    <source>
        <dbReference type="ARBA" id="ARBA00009320"/>
    </source>
</evidence>
<evidence type="ECO:0000256" key="8">
    <source>
        <dbReference type="ARBA" id="ARBA00022605"/>
    </source>
</evidence>
<comment type="pathway">
    <text evidence="4">Amino-acid biosynthesis; L-leucine biosynthesis; L-leucine from 3-methyl-2-oxobutanoate: step 4/4.</text>
</comment>
<dbReference type="Proteomes" id="UP000705983">
    <property type="component" value="Unassembled WGS sequence"/>
</dbReference>
<keyword evidence="16" id="KW-1185">Reference proteome</keyword>
<dbReference type="InterPro" id="IPR001544">
    <property type="entry name" value="Aminotrans_IV"/>
</dbReference>
<dbReference type="InterPro" id="IPR043132">
    <property type="entry name" value="BCAT-like_C"/>
</dbReference>
<evidence type="ECO:0000256" key="3">
    <source>
        <dbReference type="ARBA" id="ARBA00004931"/>
    </source>
</evidence>
<evidence type="ECO:0000313" key="16">
    <source>
        <dbReference type="Proteomes" id="UP000705983"/>
    </source>
</evidence>
<accession>A0ABS2TEL5</accession>
<dbReference type="PIRSF" id="PIRSF006468">
    <property type="entry name" value="BCAT1"/>
    <property type="match status" value="1"/>
</dbReference>
<keyword evidence="9 15" id="KW-0808">Transferase</keyword>
<name>A0ABS2TEL5_9ACTO</name>